<dbReference type="GO" id="GO:0004674">
    <property type="term" value="F:protein serine/threonine kinase activity"/>
    <property type="evidence" value="ECO:0007669"/>
    <property type="project" value="UniProtKB-KW"/>
</dbReference>
<feature type="non-terminal residue" evidence="15">
    <location>
        <position position="846"/>
    </location>
</feature>
<evidence type="ECO:0000256" key="3">
    <source>
        <dbReference type="ARBA" id="ARBA00022490"/>
    </source>
</evidence>
<gene>
    <name evidence="15" type="primary">ppk6_3</name>
    <name evidence="15" type="ORF">A0J61_03314</name>
</gene>
<evidence type="ECO:0000256" key="8">
    <source>
        <dbReference type="ARBA" id="ARBA00022777"/>
    </source>
</evidence>
<reference evidence="15 16" key="1">
    <citation type="submission" date="2016-03" db="EMBL/GenBank/DDBJ databases">
        <title>Choanephora cucurbitarum.</title>
        <authorList>
            <person name="Min B."/>
            <person name="Park H."/>
            <person name="Park J.-H."/>
            <person name="Shin H.-D."/>
            <person name="Choi I.-G."/>
        </authorList>
    </citation>
    <scope>NUCLEOTIDE SEQUENCE [LARGE SCALE GENOMIC DNA]</scope>
    <source>
        <strain evidence="15 16">KUS-F28377</strain>
    </source>
</reference>
<dbReference type="EMBL" id="LUGH01000140">
    <property type="protein sequence ID" value="OBZ88639.1"/>
    <property type="molecule type" value="Genomic_DNA"/>
</dbReference>
<dbReference type="InterPro" id="IPR008271">
    <property type="entry name" value="Ser/Thr_kinase_AS"/>
</dbReference>
<dbReference type="FunCoup" id="A0A1C7NIL4">
    <property type="interactions" value="144"/>
</dbReference>
<keyword evidence="6" id="KW-0808">Transferase</keyword>
<evidence type="ECO:0000256" key="1">
    <source>
        <dbReference type="ARBA" id="ARBA00004496"/>
    </source>
</evidence>
<dbReference type="FunFam" id="1.10.510.10:FF:000320">
    <property type="entry name" value="Serine/threonine protein kinase"/>
    <property type="match status" value="1"/>
</dbReference>
<protein>
    <recommendedName>
        <fullName evidence="2">non-specific serine/threonine protein kinase</fullName>
        <ecNumber evidence="2">2.7.11.1</ecNumber>
    </recommendedName>
</protein>
<dbReference type="Pfam" id="PF00069">
    <property type="entry name" value="Pkinase"/>
    <property type="match status" value="1"/>
</dbReference>
<dbReference type="GO" id="GO:0035556">
    <property type="term" value="P:intracellular signal transduction"/>
    <property type="evidence" value="ECO:0007669"/>
    <property type="project" value="TreeGrafter"/>
</dbReference>
<dbReference type="PROSITE" id="PS50011">
    <property type="entry name" value="PROTEIN_KINASE_DOM"/>
    <property type="match status" value="1"/>
</dbReference>
<evidence type="ECO:0000256" key="11">
    <source>
        <dbReference type="ARBA" id="ARBA00048679"/>
    </source>
</evidence>
<feature type="binding site" evidence="12">
    <location>
        <position position="619"/>
    </location>
    <ligand>
        <name>ATP</name>
        <dbReference type="ChEBI" id="CHEBI:30616"/>
    </ligand>
</feature>
<feature type="compositionally biased region" description="Low complexity" evidence="13">
    <location>
        <begin position="39"/>
        <end position="57"/>
    </location>
</feature>
<dbReference type="InterPro" id="IPR017441">
    <property type="entry name" value="Protein_kinase_ATP_BS"/>
</dbReference>
<dbReference type="GO" id="GO:0005829">
    <property type="term" value="C:cytosol"/>
    <property type="evidence" value="ECO:0007669"/>
    <property type="project" value="TreeGrafter"/>
</dbReference>
<dbReference type="Proteomes" id="UP000093000">
    <property type="component" value="Unassembled WGS sequence"/>
</dbReference>
<dbReference type="OrthoDB" id="10252171at2759"/>
<comment type="catalytic activity">
    <reaction evidence="11">
        <text>L-seryl-[protein] + ATP = O-phospho-L-seryl-[protein] + ADP + H(+)</text>
        <dbReference type="Rhea" id="RHEA:17989"/>
        <dbReference type="Rhea" id="RHEA-COMP:9863"/>
        <dbReference type="Rhea" id="RHEA-COMP:11604"/>
        <dbReference type="ChEBI" id="CHEBI:15378"/>
        <dbReference type="ChEBI" id="CHEBI:29999"/>
        <dbReference type="ChEBI" id="CHEBI:30616"/>
        <dbReference type="ChEBI" id="CHEBI:83421"/>
        <dbReference type="ChEBI" id="CHEBI:456216"/>
        <dbReference type="EC" id="2.7.11.1"/>
    </reaction>
</comment>
<evidence type="ECO:0000256" key="10">
    <source>
        <dbReference type="ARBA" id="ARBA00047899"/>
    </source>
</evidence>
<sequence>MNCIETDNHFIIQSRTNNKAAITREDFYRECDSNRHHNASSSLRSASSSSEPSTPQPQESIFFQHRQMVDDKQNMTHIIDTIDTFSISDKTNTRHRTSLVALKNTPLYPISRYLPQNQAVITTQDNWHISLSNDIASLMFSGVTKKENTALPSLIGKRILDFIDISHRPVLLDKIVKRRDDLPRQMSANGNILICGDVVSSHVEHKTNRTPILKQDGTRSLASLWLKEKRNQNGSFIFIWIFEEVFQSSIKVILNHQNLIQSFHHDDDAIQELLGYHSALELTGKPIQQLIPHYNTTHKFFGCHTKLNAQFPVMLSHVQPNMIRVTSMPILSSLLTVDRKTGKILSCDSASFSRHLFGYDHLDHLSLSNLVPEFSLLMTCLERDQLLQHGFILNNGVCRDVLQSHAPVKGERPRLRALHRDGTLFDIDLQIKQLDDSACAVWIMFDRDTVLQRHGHRLNQKEGVHPPHRQPDEFEATVPNVVRSKSINLPTVQATREKSSKMIVPTLDVVSSLDVIQEQRQEKDKESPKDAPAVVVVNNVTSFSRPSFSSRSSDVKSSFVPANPLWSQKTEYSAQSHGLSIQDYEIVDELGQGAYGLVKLAYLKSDPDKKRVVIKYVIKSRILVDCWTRDRKLGLIPAEIHVLHTLRKIPHINCMDYFEDDDNYYVVMDLYGAGMDLFDYIEYREGGMTENEIRSIFRQIISAVSHLHNHRIVHRDIKDENVILDLKGGVRLIDFGSASYVKEGKQYETFVGTLDYAAPEILKGKTYTGPPQDIWACGTLLYTLIYRENPFYNIEEIMQRELRIPFVLSEESVDLIRKMLDRNVDRRLTVHQVLEHPWFHMKNLSA</sequence>
<dbReference type="GO" id="GO:0005634">
    <property type="term" value="C:nucleus"/>
    <property type="evidence" value="ECO:0007669"/>
    <property type="project" value="TreeGrafter"/>
</dbReference>
<dbReference type="PROSITE" id="PS00108">
    <property type="entry name" value="PROTEIN_KINASE_ST"/>
    <property type="match status" value="1"/>
</dbReference>
<dbReference type="SMART" id="SM00220">
    <property type="entry name" value="S_TKc"/>
    <property type="match status" value="1"/>
</dbReference>
<keyword evidence="5" id="KW-0597">Phosphoprotein</keyword>
<dbReference type="PROSITE" id="PS00107">
    <property type="entry name" value="PROTEIN_KINASE_ATP"/>
    <property type="match status" value="1"/>
</dbReference>
<dbReference type="PANTHER" id="PTHR24346">
    <property type="entry name" value="MAP/MICROTUBULE AFFINITY-REGULATING KINASE"/>
    <property type="match status" value="1"/>
</dbReference>
<evidence type="ECO:0000256" key="9">
    <source>
        <dbReference type="ARBA" id="ARBA00022840"/>
    </source>
</evidence>
<evidence type="ECO:0000313" key="16">
    <source>
        <dbReference type="Proteomes" id="UP000093000"/>
    </source>
</evidence>
<evidence type="ECO:0000256" key="6">
    <source>
        <dbReference type="ARBA" id="ARBA00022679"/>
    </source>
</evidence>
<evidence type="ECO:0000256" key="5">
    <source>
        <dbReference type="ARBA" id="ARBA00022553"/>
    </source>
</evidence>
<dbReference type="Gene3D" id="3.30.200.20">
    <property type="entry name" value="Phosphorylase Kinase, domain 1"/>
    <property type="match status" value="1"/>
</dbReference>
<accession>A0A1C7NIL4</accession>
<keyword evidence="8 15" id="KW-0418">Kinase</keyword>
<keyword evidence="16" id="KW-1185">Reference proteome</keyword>
<dbReference type="PANTHER" id="PTHR24346:SF51">
    <property type="entry name" value="PAS DOMAIN-CONTAINING SERINE_THREONINE-PROTEIN KINASE"/>
    <property type="match status" value="1"/>
</dbReference>
<dbReference type="GO" id="GO:0005524">
    <property type="term" value="F:ATP binding"/>
    <property type="evidence" value="ECO:0007669"/>
    <property type="project" value="UniProtKB-UniRule"/>
</dbReference>
<keyword evidence="3" id="KW-0963">Cytoplasm</keyword>
<evidence type="ECO:0000313" key="15">
    <source>
        <dbReference type="EMBL" id="OBZ88639.1"/>
    </source>
</evidence>
<dbReference type="EC" id="2.7.11.1" evidence="2"/>
<dbReference type="InterPro" id="IPR011009">
    <property type="entry name" value="Kinase-like_dom_sf"/>
</dbReference>
<dbReference type="InterPro" id="IPR000719">
    <property type="entry name" value="Prot_kinase_dom"/>
</dbReference>
<name>A0A1C7NIL4_9FUNG</name>
<evidence type="ECO:0000256" key="4">
    <source>
        <dbReference type="ARBA" id="ARBA00022527"/>
    </source>
</evidence>
<evidence type="ECO:0000256" key="2">
    <source>
        <dbReference type="ARBA" id="ARBA00012513"/>
    </source>
</evidence>
<dbReference type="Gene3D" id="1.10.510.10">
    <property type="entry name" value="Transferase(Phosphotransferase) domain 1"/>
    <property type="match status" value="1"/>
</dbReference>
<proteinExistence type="predicted"/>
<dbReference type="InParanoid" id="A0A1C7NIL4"/>
<keyword evidence="4" id="KW-0723">Serine/threonine-protein kinase</keyword>
<evidence type="ECO:0000259" key="14">
    <source>
        <dbReference type="PROSITE" id="PS50011"/>
    </source>
</evidence>
<feature type="domain" description="Protein kinase" evidence="14">
    <location>
        <begin position="584"/>
        <end position="839"/>
    </location>
</feature>
<comment type="subcellular location">
    <subcellularLocation>
        <location evidence="1">Cytoplasm</location>
    </subcellularLocation>
</comment>
<dbReference type="GO" id="GO:0045719">
    <property type="term" value="P:negative regulation of glycogen biosynthetic process"/>
    <property type="evidence" value="ECO:0007669"/>
    <property type="project" value="TreeGrafter"/>
</dbReference>
<keyword evidence="7 12" id="KW-0547">Nucleotide-binding</keyword>
<dbReference type="FunFam" id="3.30.200.20:FF:000314">
    <property type="entry name" value="Serine/threonine protein kinase"/>
    <property type="match status" value="1"/>
</dbReference>
<evidence type="ECO:0000256" key="7">
    <source>
        <dbReference type="ARBA" id="ARBA00022741"/>
    </source>
</evidence>
<dbReference type="AlphaFoldDB" id="A0A1C7NIL4"/>
<evidence type="ECO:0000256" key="12">
    <source>
        <dbReference type="PROSITE-ProRule" id="PRU10141"/>
    </source>
</evidence>
<evidence type="ECO:0000256" key="13">
    <source>
        <dbReference type="SAM" id="MobiDB-lite"/>
    </source>
</evidence>
<organism evidence="15 16">
    <name type="scientific">Choanephora cucurbitarum</name>
    <dbReference type="NCBI Taxonomy" id="101091"/>
    <lineage>
        <taxon>Eukaryota</taxon>
        <taxon>Fungi</taxon>
        <taxon>Fungi incertae sedis</taxon>
        <taxon>Mucoromycota</taxon>
        <taxon>Mucoromycotina</taxon>
        <taxon>Mucoromycetes</taxon>
        <taxon>Mucorales</taxon>
        <taxon>Mucorineae</taxon>
        <taxon>Choanephoraceae</taxon>
        <taxon>Choanephoroideae</taxon>
        <taxon>Choanephora</taxon>
    </lineage>
</organism>
<comment type="caution">
    <text evidence="15">The sequence shown here is derived from an EMBL/GenBank/DDBJ whole genome shotgun (WGS) entry which is preliminary data.</text>
</comment>
<dbReference type="SUPFAM" id="SSF56112">
    <property type="entry name" value="Protein kinase-like (PK-like)"/>
    <property type="match status" value="1"/>
</dbReference>
<dbReference type="STRING" id="101091.A0A1C7NIL4"/>
<feature type="region of interest" description="Disordered" evidence="13">
    <location>
        <begin position="33"/>
        <end position="57"/>
    </location>
</feature>
<keyword evidence="9 12" id="KW-0067">ATP-binding</keyword>
<comment type="catalytic activity">
    <reaction evidence="10">
        <text>L-threonyl-[protein] + ATP = O-phospho-L-threonyl-[protein] + ADP + H(+)</text>
        <dbReference type="Rhea" id="RHEA:46608"/>
        <dbReference type="Rhea" id="RHEA-COMP:11060"/>
        <dbReference type="Rhea" id="RHEA-COMP:11605"/>
        <dbReference type="ChEBI" id="CHEBI:15378"/>
        <dbReference type="ChEBI" id="CHEBI:30013"/>
        <dbReference type="ChEBI" id="CHEBI:30616"/>
        <dbReference type="ChEBI" id="CHEBI:61977"/>
        <dbReference type="ChEBI" id="CHEBI:456216"/>
        <dbReference type="EC" id="2.7.11.1"/>
    </reaction>
</comment>